<gene>
    <name evidence="7" type="ORF">BSAL_43035</name>
</gene>
<dbReference type="InterPro" id="IPR011047">
    <property type="entry name" value="Quinoprotein_ADH-like_sf"/>
</dbReference>
<dbReference type="Proteomes" id="UP000051952">
    <property type="component" value="Unassembled WGS sequence"/>
</dbReference>
<evidence type="ECO:0000256" key="5">
    <source>
        <dbReference type="SAM" id="Coils"/>
    </source>
</evidence>
<sequence length="990" mass="106423">MLDLWLFSIDNNGRSLRSAIAAEIDLPSDRRGSSETSSLEPRDHQHNQSTQPSSSSTKTRVVFAGEKKRGGLRILDSRLVHDVAIAPVPPPHVHAEYSASLTPRGQSNVAPNIAISMALCSHADDLWIGWSSGHISVLNTRRPPVIGDGLLSAEHYRRDELPRYVDWDDLLYAHRGAVHLLSATHQSRFIVSASYDTNIIIWETSTRRQLRSLSGAAKQAAANDSSHLLSSSSSGSLSGICRTICEVPVDVSEGSRDLAPVGLLAVLDGGAQVLFHGVEGLLLDRQGGDAEQTTYNNKYNHHNNTTASSSGALEVAQLQSCPFVASAAASVFDTDACVAVLCRGDESARIHFTSVVWGSSAGANNESFGDNKWATSRRDHSFSSAPVLRSSALSAMDEIAASVSLGSAKQLGKILSIVPTGLAPLPQEEGHSSTLAHYVCGFIVTTAHRFVGLVECTVCVARPGMTIVATRVNALQAVPSPMTMVVPASVTTQDLAAGCVPALQLYYGIGVDGSVSAVLAFRPDSSHTPGARALHHRSSVVAGSASRTHGDFLREQSRLKNAVELVQNAKNSTLLADAMLQEGIQKQAELTDDNKRLRARIDELEQSLHHLHDRGVGLEGKLDSAESTAESTRTKLTQANSEIKRLTELLKVAAADQRKTVTALDEATERETLNAMKVQECLLQMEQQKELIDDNDKVLSASQGRTFQLSTRCDVLAAKVVELERLLANQDDEEQRDMIQSHATRQQQHVLLDEQQEIIQELKTRYHTSVRDLASYKQSSERLQDEVTYWKSQYESTYLAAQQTQLEKIRVNAMEKLSNSAVNGNFGRSHSPIQPTRSAAAPVVLSLSRDGSVAKHTTTTQQRLESLSSRLSSEHRRTVSPPHRREGSGSDAGLTSNSKPSPQLISGGGTNIGDEYLKTLAPPVRSASSATSGVASAAGTKESTGASPTDLRYVSGGHSHLRGPSSCFGPRSAGESNSSAVRSVTVALSS</sequence>
<feature type="region of interest" description="Disordered" evidence="6">
    <location>
        <begin position="928"/>
        <end position="990"/>
    </location>
</feature>
<accession>A0A0S4JTY0</accession>
<feature type="compositionally biased region" description="Polar residues" evidence="6">
    <location>
        <begin position="893"/>
        <end position="904"/>
    </location>
</feature>
<name>A0A0S4JTY0_BODSA</name>
<dbReference type="GO" id="GO:0005840">
    <property type="term" value="C:ribosome"/>
    <property type="evidence" value="ECO:0007669"/>
    <property type="project" value="UniProtKB-KW"/>
</dbReference>
<dbReference type="InterPro" id="IPR015943">
    <property type="entry name" value="WD40/YVTN_repeat-like_dom_sf"/>
</dbReference>
<protein>
    <submittedName>
        <fullName evidence="7">Uncharacterized protein</fullName>
    </submittedName>
</protein>
<feature type="compositionally biased region" description="Low complexity" evidence="6">
    <location>
        <begin position="928"/>
        <end position="940"/>
    </location>
</feature>
<keyword evidence="2" id="KW-0677">Repeat</keyword>
<dbReference type="Gene3D" id="2.130.10.10">
    <property type="entry name" value="YVTN repeat-like/Quinoprotein amine dehydrogenase"/>
    <property type="match status" value="1"/>
</dbReference>
<evidence type="ECO:0000256" key="1">
    <source>
        <dbReference type="ARBA" id="ARBA00022574"/>
    </source>
</evidence>
<keyword evidence="1 4" id="KW-0853">WD repeat</keyword>
<dbReference type="PROSITE" id="PS50294">
    <property type="entry name" value="WD_REPEATS_REGION"/>
    <property type="match status" value="1"/>
</dbReference>
<dbReference type="EMBL" id="CYKH01002156">
    <property type="protein sequence ID" value="CUG93469.1"/>
    <property type="molecule type" value="Genomic_DNA"/>
</dbReference>
<dbReference type="VEuPathDB" id="TriTrypDB:BSAL_43035"/>
<reference evidence="8" key="1">
    <citation type="submission" date="2015-09" db="EMBL/GenBank/DDBJ databases">
        <authorList>
            <consortium name="Pathogen Informatics"/>
        </authorList>
    </citation>
    <scope>NUCLEOTIDE SEQUENCE [LARGE SCALE GENOMIC DNA]</scope>
    <source>
        <strain evidence="8">Lake Konstanz</strain>
    </source>
</reference>
<dbReference type="AlphaFoldDB" id="A0A0S4JTY0"/>
<dbReference type="InterPro" id="IPR019775">
    <property type="entry name" value="WD40_repeat_CS"/>
</dbReference>
<evidence type="ECO:0000256" key="4">
    <source>
        <dbReference type="PROSITE-ProRule" id="PRU00221"/>
    </source>
</evidence>
<dbReference type="PROSITE" id="PS00678">
    <property type="entry name" value="WD_REPEATS_1"/>
    <property type="match status" value="1"/>
</dbReference>
<evidence type="ECO:0000256" key="3">
    <source>
        <dbReference type="ARBA" id="ARBA00022980"/>
    </source>
</evidence>
<feature type="region of interest" description="Disordered" evidence="6">
    <location>
        <begin position="27"/>
        <end position="61"/>
    </location>
</feature>
<evidence type="ECO:0000313" key="7">
    <source>
        <dbReference type="EMBL" id="CUG93469.1"/>
    </source>
</evidence>
<dbReference type="PROSITE" id="PS50082">
    <property type="entry name" value="WD_REPEATS_2"/>
    <property type="match status" value="1"/>
</dbReference>
<keyword evidence="3" id="KW-0687">Ribonucleoprotein</keyword>
<keyword evidence="3" id="KW-0689">Ribosomal protein</keyword>
<feature type="coiled-coil region" evidence="5">
    <location>
        <begin position="580"/>
        <end position="656"/>
    </location>
</feature>
<dbReference type="InterPro" id="IPR001680">
    <property type="entry name" value="WD40_rpt"/>
</dbReference>
<organism evidence="7 8">
    <name type="scientific">Bodo saltans</name>
    <name type="common">Flagellated protozoan</name>
    <dbReference type="NCBI Taxonomy" id="75058"/>
    <lineage>
        <taxon>Eukaryota</taxon>
        <taxon>Discoba</taxon>
        <taxon>Euglenozoa</taxon>
        <taxon>Kinetoplastea</taxon>
        <taxon>Metakinetoplastina</taxon>
        <taxon>Eubodonida</taxon>
        <taxon>Bodonidae</taxon>
        <taxon>Bodo</taxon>
    </lineage>
</organism>
<evidence type="ECO:0000313" key="8">
    <source>
        <dbReference type="Proteomes" id="UP000051952"/>
    </source>
</evidence>
<evidence type="ECO:0000256" key="2">
    <source>
        <dbReference type="ARBA" id="ARBA00022737"/>
    </source>
</evidence>
<feature type="compositionally biased region" description="Low complexity" evidence="6">
    <location>
        <begin position="48"/>
        <end position="57"/>
    </location>
</feature>
<feature type="compositionally biased region" description="Polar residues" evidence="6">
    <location>
        <begin position="974"/>
        <end position="990"/>
    </location>
</feature>
<feature type="region of interest" description="Disordered" evidence="6">
    <location>
        <begin position="850"/>
        <end position="916"/>
    </location>
</feature>
<feature type="repeat" description="WD" evidence="4">
    <location>
        <begin position="171"/>
        <end position="212"/>
    </location>
</feature>
<dbReference type="SUPFAM" id="SSF50998">
    <property type="entry name" value="Quinoprotein alcohol dehydrogenase-like"/>
    <property type="match status" value="1"/>
</dbReference>
<feature type="compositionally biased region" description="Basic and acidic residues" evidence="6">
    <location>
        <begin position="872"/>
        <end position="888"/>
    </location>
</feature>
<keyword evidence="5" id="KW-0175">Coiled coil</keyword>
<keyword evidence="8" id="KW-1185">Reference proteome</keyword>
<evidence type="ECO:0000256" key="6">
    <source>
        <dbReference type="SAM" id="MobiDB-lite"/>
    </source>
</evidence>
<proteinExistence type="predicted"/>